<dbReference type="Proteomes" id="UP000268973">
    <property type="component" value="Unassembled WGS sequence"/>
</dbReference>
<evidence type="ECO:0000313" key="2">
    <source>
        <dbReference type="Proteomes" id="UP000268973"/>
    </source>
</evidence>
<dbReference type="AlphaFoldDB" id="A0A3S0MMJ2"/>
<dbReference type="EMBL" id="RXZH01000006">
    <property type="protein sequence ID" value="RTZ14930.1"/>
    <property type="molecule type" value="Genomic_DNA"/>
</dbReference>
<dbReference type="OrthoDB" id="5902762at2"/>
<protein>
    <submittedName>
        <fullName evidence="1">Uncharacterized protein</fullName>
    </submittedName>
</protein>
<sequence>MLLNEIAEIIEFTDTDHLSDAMETYNAEGLVHSNQLPFLSVVYEQADKLLLEKLARIGFKGNLQCLKTTNGDYILFDASKVTAEDVLTQFA</sequence>
<accession>A0A3S0MMJ2</accession>
<proteinExistence type="predicted"/>
<dbReference type="RefSeq" id="WP_126574912.1">
    <property type="nucleotide sequence ID" value="NZ_RXZH01000006.1"/>
</dbReference>
<gene>
    <name evidence="1" type="ORF">EJ063_13885</name>
</gene>
<evidence type="ECO:0000313" key="1">
    <source>
        <dbReference type="EMBL" id="RTZ14930.1"/>
    </source>
</evidence>
<reference evidence="1 2" key="1">
    <citation type="submission" date="2018-12" db="EMBL/GenBank/DDBJ databases">
        <title>Vibrio sp. isolated from China Sea.</title>
        <authorList>
            <person name="Li Y."/>
        </authorList>
    </citation>
    <scope>NUCLEOTIDE SEQUENCE [LARGE SCALE GENOMIC DNA]</scope>
    <source>
        <strain evidence="1 2">BEI207</strain>
    </source>
</reference>
<keyword evidence="2" id="KW-1185">Reference proteome</keyword>
<organism evidence="1 2">
    <name type="scientific">Vibrio aquaticus</name>
    <dbReference type="NCBI Taxonomy" id="2496559"/>
    <lineage>
        <taxon>Bacteria</taxon>
        <taxon>Pseudomonadati</taxon>
        <taxon>Pseudomonadota</taxon>
        <taxon>Gammaproteobacteria</taxon>
        <taxon>Vibrionales</taxon>
        <taxon>Vibrionaceae</taxon>
        <taxon>Vibrio</taxon>
    </lineage>
</organism>
<comment type="caution">
    <text evidence="1">The sequence shown here is derived from an EMBL/GenBank/DDBJ whole genome shotgun (WGS) entry which is preliminary data.</text>
</comment>
<name>A0A3S0MMJ2_9VIBR</name>